<accession>A0A1T1NZU2</accession>
<name>A0A1T1NZU2_9XANT</name>
<dbReference type="Proteomes" id="UP000190559">
    <property type="component" value="Unassembled WGS sequence"/>
</dbReference>
<protein>
    <submittedName>
        <fullName evidence="1">Uncharacterized protein</fullName>
    </submittedName>
</protein>
<proteinExistence type="predicted"/>
<gene>
    <name evidence="1" type="ORF">Xmlh_13105</name>
</gene>
<sequence>MSDREGIMQQTVITLDADAAPATFNPLSCRAEPGGVEWLVDFMSELAGVPLTDTKKSTLRTLIEGLPAGASLASLISAVKASEARELGISLDQYDALAPLFEALSHYGQK</sequence>
<evidence type="ECO:0000313" key="2">
    <source>
        <dbReference type="Proteomes" id="UP000190559"/>
    </source>
</evidence>
<reference evidence="1 2" key="1">
    <citation type="submission" date="2015-12" db="EMBL/GenBank/DDBJ databases">
        <authorList>
            <person name="Shamseldin A."/>
            <person name="Moawad H."/>
            <person name="Abd El-Rahim W.M."/>
            <person name="Sadowsky M.J."/>
        </authorList>
    </citation>
    <scope>NUCLEOTIDE SEQUENCE [LARGE SCALE GENOMIC DNA]</scope>
    <source>
        <strain evidence="1 2">LMG9050</strain>
    </source>
</reference>
<dbReference type="AlphaFoldDB" id="A0A1T1NZU2"/>
<comment type="caution">
    <text evidence="1">The sequence shown here is derived from an EMBL/GenBank/DDBJ whole genome shotgun (WGS) entry which is preliminary data.</text>
</comment>
<dbReference type="EMBL" id="LOJW01000028">
    <property type="protein sequence ID" value="OOW68673.1"/>
    <property type="molecule type" value="Genomic_DNA"/>
</dbReference>
<evidence type="ECO:0000313" key="1">
    <source>
        <dbReference type="EMBL" id="OOW68673.1"/>
    </source>
</evidence>
<organism evidence="1 2">
    <name type="scientific">Xanthomonas axonopodis pv. melhusii</name>
    <dbReference type="NCBI Taxonomy" id="487834"/>
    <lineage>
        <taxon>Bacteria</taxon>
        <taxon>Pseudomonadati</taxon>
        <taxon>Pseudomonadota</taxon>
        <taxon>Gammaproteobacteria</taxon>
        <taxon>Lysobacterales</taxon>
        <taxon>Lysobacteraceae</taxon>
        <taxon>Xanthomonas</taxon>
    </lineage>
</organism>